<dbReference type="SUPFAM" id="SSF46955">
    <property type="entry name" value="Putative DNA-binding domain"/>
    <property type="match status" value="1"/>
</dbReference>
<dbReference type="PROSITE" id="PS51483">
    <property type="entry name" value="B5"/>
    <property type="match status" value="1"/>
</dbReference>
<dbReference type="SMART" id="SM00896">
    <property type="entry name" value="FDX-ACB"/>
    <property type="match status" value="1"/>
</dbReference>
<comment type="cofactor">
    <cofactor evidence="1">
        <name>Mg(2+)</name>
        <dbReference type="ChEBI" id="CHEBI:18420"/>
    </cofactor>
</comment>
<dbReference type="Gene3D" id="3.50.40.10">
    <property type="entry name" value="Phenylalanyl-trna Synthetase, Chain B, domain 3"/>
    <property type="match status" value="1"/>
</dbReference>
<evidence type="ECO:0000256" key="6">
    <source>
        <dbReference type="ARBA" id="ARBA00017032"/>
    </source>
</evidence>
<dbReference type="SUPFAM" id="SSF55681">
    <property type="entry name" value="Class II aaRS and biotin synthetases"/>
    <property type="match status" value="1"/>
</dbReference>
<dbReference type="Pfam" id="PF01588">
    <property type="entry name" value="tRNA_bind"/>
    <property type="match status" value="1"/>
</dbReference>
<dbReference type="Gene3D" id="3.30.70.380">
    <property type="entry name" value="Ferrodoxin-fold anticodon-binding domain"/>
    <property type="match status" value="1"/>
</dbReference>
<evidence type="ECO:0000256" key="1">
    <source>
        <dbReference type="ARBA" id="ARBA00001946"/>
    </source>
</evidence>
<keyword evidence="13" id="KW-0460">Magnesium</keyword>
<evidence type="ECO:0000313" key="22">
    <source>
        <dbReference type="EMBL" id="VAW87281.1"/>
    </source>
</evidence>
<dbReference type="InterPro" id="IPR005121">
    <property type="entry name" value="Fdx_antiC-bd"/>
</dbReference>
<dbReference type="InterPro" id="IPR005147">
    <property type="entry name" value="tRNA_synthase_B5-dom"/>
</dbReference>
<dbReference type="Pfam" id="PF17759">
    <property type="entry name" value="tRNA_synthFbeta"/>
    <property type="match status" value="1"/>
</dbReference>
<evidence type="ECO:0000256" key="7">
    <source>
        <dbReference type="ARBA" id="ARBA00022490"/>
    </source>
</evidence>
<dbReference type="InterPro" id="IPR020825">
    <property type="entry name" value="Phe-tRNA_synthase-like_B3/B4"/>
</dbReference>
<proteinExistence type="inferred from homology"/>
<dbReference type="CDD" id="cd02796">
    <property type="entry name" value="tRNA_bind_bactPheRS"/>
    <property type="match status" value="1"/>
</dbReference>
<dbReference type="InterPro" id="IPR002547">
    <property type="entry name" value="tRNA-bd_dom"/>
</dbReference>
<evidence type="ECO:0000256" key="5">
    <source>
        <dbReference type="ARBA" id="ARBA00012814"/>
    </source>
</evidence>
<keyword evidence="15" id="KW-0648">Protein biosynthesis</keyword>
<dbReference type="SMART" id="SM00874">
    <property type="entry name" value="B5"/>
    <property type="match status" value="1"/>
</dbReference>
<dbReference type="InterPro" id="IPR005146">
    <property type="entry name" value="B3/B4_tRNA-bd"/>
</dbReference>
<keyword evidence="7" id="KW-0963">Cytoplasm</keyword>
<dbReference type="FunFam" id="3.30.930.10:FF:000022">
    <property type="entry name" value="Phenylalanine--tRNA ligase beta subunit"/>
    <property type="match status" value="1"/>
</dbReference>
<protein>
    <recommendedName>
        <fullName evidence="6">Phenylalanine--tRNA ligase beta subunit</fullName>
        <ecNumber evidence="5">6.1.1.20</ecNumber>
    </recommendedName>
    <alternativeName>
        <fullName evidence="17">Phenylalanyl-tRNA synthetase beta subunit</fullName>
    </alternativeName>
</protein>
<evidence type="ECO:0000256" key="17">
    <source>
        <dbReference type="ARBA" id="ARBA00033189"/>
    </source>
</evidence>
<dbReference type="InterPro" id="IPR033714">
    <property type="entry name" value="tRNA_bind_bactPheRS"/>
</dbReference>
<keyword evidence="11" id="KW-0547">Nucleotide-binding</keyword>
<dbReference type="NCBIfam" id="NF045760">
    <property type="entry name" value="YtpR"/>
    <property type="match status" value="1"/>
</dbReference>
<dbReference type="CDD" id="cd00769">
    <property type="entry name" value="PheRS_beta_core"/>
    <property type="match status" value="1"/>
</dbReference>
<dbReference type="EC" id="6.1.1.20" evidence="5"/>
<dbReference type="PROSITE" id="PS50886">
    <property type="entry name" value="TRBD"/>
    <property type="match status" value="1"/>
</dbReference>
<comment type="subunit">
    <text evidence="4">Tetramer of two alpha and two beta subunits.</text>
</comment>
<keyword evidence="16 22" id="KW-0030">Aminoacyl-tRNA synthetase</keyword>
<dbReference type="GO" id="GO:0005524">
    <property type="term" value="F:ATP binding"/>
    <property type="evidence" value="ECO:0007669"/>
    <property type="project" value="UniProtKB-KW"/>
</dbReference>
<dbReference type="PANTHER" id="PTHR10947:SF0">
    <property type="entry name" value="PHENYLALANINE--TRNA LIGASE BETA SUBUNIT"/>
    <property type="match status" value="1"/>
</dbReference>
<dbReference type="AlphaFoldDB" id="A0A3B0Z6W2"/>
<feature type="domain" description="FDX-ACB" evidence="20">
    <location>
        <begin position="699"/>
        <end position="792"/>
    </location>
</feature>
<accession>A0A3B0Z6W2</accession>
<dbReference type="Gene3D" id="2.40.50.140">
    <property type="entry name" value="Nucleic acid-binding proteins"/>
    <property type="match status" value="1"/>
</dbReference>
<comment type="catalytic activity">
    <reaction evidence="18">
        <text>tRNA(Phe) + L-phenylalanine + ATP = L-phenylalanyl-tRNA(Phe) + AMP + diphosphate + H(+)</text>
        <dbReference type="Rhea" id="RHEA:19413"/>
        <dbReference type="Rhea" id="RHEA-COMP:9668"/>
        <dbReference type="Rhea" id="RHEA-COMP:9699"/>
        <dbReference type="ChEBI" id="CHEBI:15378"/>
        <dbReference type="ChEBI" id="CHEBI:30616"/>
        <dbReference type="ChEBI" id="CHEBI:33019"/>
        <dbReference type="ChEBI" id="CHEBI:58095"/>
        <dbReference type="ChEBI" id="CHEBI:78442"/>
        <dbReference type="ChEBI" id="CHEBI:78531"/>
        <dbReference type="ChEBI" id="CHEBI:456215"/>
        <dbReference type="EC" id="6.1.1.20"/>
    </reaction>
</comment>
<keyword evidence="10" id="KW-0479">Metal-binding</keyword>
<dbReference type="InterPro" id="IPR012340">
    <property type="entry name" value="NA-bd_OB-fold"/>
</dbReference>
<evidence type="ECO:0000256" key="16">
    <source>
        <dbReference type="ARBA" id="ARBA00023146"/>
    </source>
</evidence>
<keyword evidence="9 22" id="KW-0436">Ligase</keyword>
<evidence type="ECO:0000259" key="21">
    <source>
        <dbReference type="PROSITE" id="PS51483"/>
    </source>
</evidence>
<dbReference type="FunFam" id="3.30.56.10:FF:000002">
    <property type="entry name" value="Phenylalanine--tRNA ligase beta subunit"/>
    <property type="match status" value="1"/>
</dbReference>
<dbReference type="InterPro" id="IPR004532">
    <property type="entry name" value="Phe-tRNA-ligase_IIc_bsu_bact"/>
</dbReference>
<dbReference type="SUPFAM" id="SSF50249">
    <property type="entry name" value="Nucleic acid-binding proteins"/>
    <property type="match status" value="1"/>
</dbReference>
<dbReference type="GO" id="GO:0009328">
    <property type="term" value="C:phenylalanine-tRNA ligase complex"/>
    <property type="evidence" value="ECO:0007669"/>
    <property type="project" value="TreeGrafter"/>
</dbReference>
<feature type="domain" description="TRNA-binding" evidence="19">
    <location>
        <begin position="39"/>
        <end position="148"/>
    </location>
</feature>
<dbReference type="EMBL" id="UOFQ01000062">
    <property type="protein sequence ID" value="VAW87281.1"/>
    <property type="molecule type" value="Genomic_DNA"/>
</dbReference>
<dbReference type="InterPro" id="IPR045864">
    <property type="entry name" value="aa-tRNA-synth_II/BPL/LPL"/>
</dbReference>
<dbReference type="Pfam" id="PF03484">
    <property type="entry name" value="B5"/>
    <property type="match status" value="1"/>
</dbReference>
<comment type="similarity">
    <text evidence="3">Belongs to the phenylalanyl-tRNA synthetase beta subunit family. Type 1 subfamily.</text>
</comment>
<sequence length="793" mass="86714">MKFSVQWLREWVNPDISIETLSKQLTMAGLEVDAESPVAAEFSGVVVGEVLTVESHPEADKLQICTVNVAEAEPLQIVCGAKNVHVGMLVPTACVGAVLPGNFKIKKAKLRGVSSMGMLCSEQEIGLADSADGLMPLPSDAPVGTNIRDYLQLDDVMLELGLTPNRSDCLSIAGIAREVGVLNRCELTAVAEVAVEPTTAEQFPVSISATEACPRYLGRVIKGINPEAATPMWMQERLRRSGVRSISAVVDVTNYVMLELGQPLHAFDLNKLSGGIEVRFANSEEQVKLLNDETIKLTSDTLVIADQNGPLALAGVMGGSDSAVEDETVDLFLESAFFDPDVIAGKARSYGLHTDSSHRFERGVDYELPRRAMERATRLLKEIVGGEVGPIIEVMNEAQLPKRVPVTLRATRLKRMLGVELAKDDVSEILARLGMKAECSANDEWCAVAPSFRFDISIEADLIEELARIFGYDNIPSIPPVARLQINAASETEVTPQRIRQLFVDRDYQEAITYSFVDEQQQLRLNPNATAIKLANPISTDMSVMRSTLWTGLLQALSYNQNRQQKRIRFFEVGVRFCGELNERKEEKVISGVVCGNQSAEQWGQKAREVDFFDLKADVEALLALAVGQKFSFNAEEHSALHPGQSAAIRDESGVLCGYLGLLHPEVTKQLALEENIFLFEISYDAIAKRALPVFNELCKFPAVRRDIAVIVDENVSSQSISDCVEAAAGVLLQELQLFDVYQGKGVDSGRKSIAIGLTLQEFSRTLTDSEIDGVVVGVLSSLNENLGATLRE</sequence>
<dbReference type="SMART" id="SM00873">
    <property type="entry name" value="B3_4"/>
    <property type="match status" value="1"/>
</dbReference>
<evidence type="ECO:0000256" key="15">
    <source>
        <dbReference type="ARBA" id="ARBA00022917"/>
    </source>
</evidence>
<evidence type="ECO:0000256" key="11">
    <source>
        <dbReference type="ARBA" id="ARBA00022741"/>
    </source>
</evidence>
<dbReference type="InterPro" id="IPR036690">
    <property type="entry name" value="Fdx_antiC-bd_sf"/>
</dbReference>
<dbReference type="Pfam" id="PF03483">
    <property type="entry name" value="B3_4"/>
    <property type="match status" value="1"/>
</dbReference>
<organism evidence="22">
    <name type="scientific">hydrothermal vent metagenome</name>
    <dbReference type="NCBI Taxonomy" id="652676"/>
    <lineage>
        <taxon>unclassified sequences</taxon>
        <taxon>metagenomes</taxon>
        <taxon>ecological metagenomes</taxon>
    </lineage>
</organism>
<dbReference type="FunFam" id="2.40.50.140:FF:000045">
    <property type="entry name" value="Phenylalanine--tRNA ligase beta subunit"/>
    <property type="match status" value="1"/>
</dbReference>
<evidence type="ECO:0000256" key="18">
    <source>
        <dbReference type="ARBA" id="ARBA00049255"/>
    </source>
</evidence>
<evidence type="ECO:0000256" key="13">
    <source>
        <dbReference type="ARBA" id="ARBA00022842"/>
    </source>
</evidence>
<dbReference type="PANTHER" id="PTHR10947">
    <property type="entry name" value="PHENYLALANYL-TRNA SYNTHETASE BETA CHAIN AND LEUCINE-RICH REPEAT-CONTAINING PROTEIN 47"/>
    <property type="match status" value="1"/>
</dbReference>
<evidence type="ECO:0000256" key="12">
    <source>
        <dbReference type="ARBA" id="ARBA00022840"/>
    </source>
</evidence>
<gene>
    <name evidence="22" type="ORF">MNBD_GAMMA17-184</name>
</gene>
<dbReference type="SUPFAM" id="SSF54991">
    <property type="entry name" value="Anticodon-binding domain of PheRS"/>
    <property type="match status" value="1"/>
</dbReference>
<dbReference type="GO" id="GO:0006432">
    <property type="term" value="P:phenylalanyl-tRNA aminoacylation"/>
    <property type="evidence" value="ECO:0007669"/>
    <property type="project" value="InterPro"/>
</dbReference>
<comment type="subcellular location">
    <subcellularLocation>
        <location evidence="2">Cytoplasm</location>
    </subcellularLocation>
</comment>
<dbReference type="FunFam" id="3.30.70.380:FF:000001">
    <property type="entry name" value="Phenylalanine--tRNA ligase beta subunit"/>
    <property type="match status" value="1"/>
</dbReference>
<dbReference type="InterPro" id="IPR045060">
    <property type="entry name" value="Phe-tRNA-ligase_IIc_bsu"/>
</dbReference>
<name>A0A3B0Z6W2_9ZZZZ</name>
<dbReference type="InterPro" id="IPR041616">
    <property type="entry name" value="PheRS_beta_core"/>
</dbReference>
<dbReference type="GO" id="GO:0000049">
    <property type="term" value="F:tRNA binding"/>
    <property type="evidence" value="ECO:0007669"/>
    <property type="project" value="UniProtKB-KW"/>
</dbReference>
<dbReference type="InterPro" id="IPR009061">
    <property type="entry name" value="DNA-bd_dom_put_sf"/>
</dbReference>
<evidence type="ECO:0000256" key="9">
    <source>
        <dbReference type="ARBA" id="ARBA00022598"/>
    </source>
</evidence>
<keyword evidence="14" id="KW-0694">RNA-binding</keyword>
<reference evidence="22" key="1">
    <citation type="submission" date="2018-06" db="EMBL/GenBank/DDBJ databases">
        <authorList>
            <person name="Zhirakovskaya E."/>
        </authorList>
    </citation>
    <scope>NUCLEOTIDE SEQUENCE</scope>
</reference>
<dbReference type="Gene3D" id="3.30.56.10">
    <property type="match status" value="2"/>
</dbReference>
<evidence type="ECO:0000256" key="14">
    <source>
        <dbReference type="ARBA" id="ARBA00022884"/>
    </source>
</evidence>
<evidence type="ECO:0000256" key="4">
    <source>
        <dbReference type="ARBA" id="ARBA00011209"/>
    </source>
</evidence>
<dbReference type="SUPFAM" id="SSF56037">
    <property type="entry name" value="PheT/TilS domain"/>
    <property type="match status" value="1"/>
</dbReference>
<dbReference type="HAMAP" id="MF_00283">
    <property type="entry name" value="Phe_tRNA_synth_beta1"/>
    <property type="match status" value="1"/>
</dbReference>
<evidence type="ECO:0000256" key="2">
    <source>
        <dbReference type="ARBA" id="ARBA00004496"/>
    </source>
</evidence>
<evidence type="ECO:0000256" key="3">
    <source>
        <dbReference type="ARBA" id="ARBA00008653"/>
    </source>
</evidence>
<dbReference type="FunFam" id="3.50.40.10:FF:000001">
    <property type="entry name" value="Phenylalanine--tRNA ligase beta subunit"/>
    <property type="match status" value="1"/>
</dbReference>
<dbReference type="Pfam" id="PF03147">
    <property type="entry name" value="FDX-ACB"/>
    <property type="match status" value="1"/>
</dbReference>
<evidence type="ECO:0000256" key="10">
    <source>
        <dbReference type="ARBA" id="ARBA00022723"/>
    </source>
</evidence>
<dbReference type="GO" id="GO:0004826">
    <property type="term" value="F:phenylalanine-tRNA ligase activity"/>
    <property type="evidence" value="ECO:0007669"/>
    <property type="project" value="UniProtKB-EC"/>
</dbReference>
<evidence type="ECO:0000259" key="19">
    <source>
        <dbReference type="PROSITE" id="PS50886"/>
    </source>
</evidence>
<dbReference type="NCBIfam" id="TIGR00472">
    <property type="entry name" value="pheT_bact"/>
    <property type="match status" value="1"/>
</dbReference>
<evidence type="ECO:0000259" key="20">
    <source>
        <dbReference type="PROSITE" id="PS51447"/>
    </source>
</evidence>
<keyword evidence="12" id="KW-0067">ATP-binding</keyword>
<feature type="domain" description="B5" evidence="21">
    <location>
        <begin position="401"/>
        <end position="477"/>
    </location>
</feature>
<evidence type="ECO:0000256" key="8">
    <source>
        <dbReference type="ARBA" id="ARBA00022555"/>
    </source>
</evidence>
<keyword evidence="8" id="KW-0820">tRNA-binding</keyword>
<dbReference type="PROSITE" id="PS51447">
    <property type="entry name" value="FDX_ACB"/>
    <property type="match status" value="1"/>
</dbReference>
<dbReference type="GO" id="GO:0000287">
    <property type="term" value="F:magnesium ion binding"/>
    <property type="evidence" value="ECO:0007669"/>
    <property type="project" value="InterPro"/>
</dbReference>
<dbReference type="Gene3D" id="3.30.930.10">
    <property type="entry name" value="Bira Bifunctional Protein, Domain 2"/>
    <property type="match status" value="1"/>
</dbReference>